<keyword evidence="4" id="KW-1185">Reference proteome</keyword>
<comment type="function">
    <text evidence="2">Hydrolyzes RNA 2',3'-cyclic phosphodiester to an RNA 2'-phosphomonoester.</text>
</comment>
<proteinExistence type="inferred from homology"/>
<name>A0A841L937_9SPHN</name>
<feature type="short sequence motif" description="HXTX 1" evidence="2">
    <location>
        <begin position="37"/>
        <end position="40"/>
    </location>
</feature>
<evidence type="ECO:0000313" key="3">
    <source>
        <dbReference type="EMBL" id="MBB6228121.1"/>
    </source>
</evidence>
<dbReference type="PANTHER" id="PTHR35561">
    <property type="entry name" value="RNA 2',3'-CYCLIC PHOSPHODIESTERASE"/>
    <property type="match status" value="1"/>
</dbReference>
<dbReference type="SUPFAM" id="SSF55144">
    <property type="entry name" value="LigT-like"/>
    <property type="match status" value="1"/>
</dbReference>
<accession>A0A841L937</accession>
<dbReference type="EC" id="3.1.4.58" evidence="2"/>
<sequence length="179" mass="19514">MHRLFVALELPPLVRDALLAVHGGVAGARWQRDDQLHLTLRFIGEVDRHQAQDVSAALGSVNIQRFALSLGLPGTFDRRGRIDTLWVGVTPQSEVGALAKRVDSALLRIGLPPETRAFVPHITVARFSRIAGPLEGFPAAPLPATPWDVTGFALWESRLGHDGADYAVIERYGSHYAAL</sequence>
<dbReference type="Gene3D" id="3.90.1140.10">
    <property type="entry name" value="Cyclic phosphodiesterase"/>
    <property type="match status" value="1"/>
</dbReference>
<feature type="active site" description="Proton acceptor" evidence="2">
    <location>
        <position position="121"/>
    </location>
</feature>
<evidence type="ECO:0000256" key="2">
    <source>
        <dbReference type="HAMAP-Rule" id="MF_01940"/>
    </source>
</evidence>
<gene>
    <name evidence="3" type="ORF">FHS79_002306</name>
</gene>
<dbReference type="PANTHER" id="PTHR35561:SF1">
    <property type="entry name" value="RNA 2',3'-CYCLIC PHOSPHODIESTERASE"/>
    <property type="match status" value="1"/>
</dbReference>
<dbReference type="GO" id="GO:0008664">
    <property type="term" value="F:RNA 2',3'-cyclic 3'-phosphodiesterase activity"/>
    <property type="evidence" value="ECO:0007669"/>
    <property type="project" value="UniProtKB-EC"/>
</dbReference>
<dbReference type="InterPro" id="IPR009097">
    <property type="entry name" value="Cyclic_Pdiesterase"/>
</dbReference>
<dbReference type="NCBIfam" id="TIGR02258">
    <property type="entry name" value="2_5_ligase"/>
    <property type="match status" value="1"/>
</dbReference>
<protein>
    <recommendedName>
        <fullName evidence="2">RNA 2',3'-cyclic phosphodiesterase</fullName>
        <shortName evidence="2">RNA 2',3'-CPDase</shortName>
        <ecNumber evidence="2">3.1.4.58</ecNumber>
    </recommendedName>
</protein>
<comment type="caution">
    <text evidence="3">The sequence shown here is derived from an EMBL/GenBank/DDBJ whole genome shotgun (WGS) entry which is preliminary data.</text>
</comment>
<dbReference type="GO" id="GO:0004113">
    <property type="term" value="F:2',3'-cyclic-nucleotide 3'-phosphodiesterase activity"/>
    <property type="evidence" value="ECO:0007669"/>
    <property type="project" value="InterPro"/>
</dbReference>
<dbReference type="InterPro" id="IPR004175">
    <property type="entry name" value="RNA_CPDase"/>
</dbReference>
<comment type="similarity">
    <text evidence="2">Belongs to the 2H phosphoesterase superfamily. ThpR family.</text>
</comment>
<dbReference type="HAMAP" id="MF_01940">
    <property type="entry name" value="RNA_CPDase"/>
    <property type="match status" value="1"/>
</dbReference>
<feature type="active site" description="Proton donor" evidence="2">
    <location>
        <position position="37"/>
    </location>
</feature>
<dbReference type="AlphaFoldDB" id="A0A841L937"/>
<dbReference type="Proteomes" id="UP000538147">
    <property type="component" value="Unassembled WGS sequence"/>
</dbReference>
<comment type="catalytic activity">
    <reaction evidence="2">
        <text>a 3'-end 2',3'-cyclophospho-ribonucleotide-RNA + H2O = a 3'-end 2'-phospho-ribonucleotide-RNA + H(+)</text>
        <dbReference type="Rhea" id="RHEA:11828"/>
        <dbReference type="Rhea" id="RHEA-COMP:10464"/>
        <dbReference type="Rhea" id="RHEA-COMP:17353"/>
        <dbReference type="ChEBI" id="CHEBI:15377"/>
        <dbReference type="ChEBI" id="CHEBI:15378"/>
        <dbReference type="ChEBI" id="CHEBI:83064"/>
        <dbReference type="ChEBI" id="CHEBI:173113"/>
        <dbReference type="EC" id="3.1.4.58"/>
    </reaction>
</comment>
<keyword evidence="3" id="KW-0436">Ligase</keyword>
<evidence type="ECO:0000256" key="1">
    <source>
        <dbReference type="ARBA" id="ARBA00022801"/>
    </source>
</evidence>
<keyword evidence="1 2" id="KW-0378">Hydrolase</keyword>
<reference evidence="3 4" key="1">
    <citation type="submission" date="2020-08" db="EMBL/GenBank/DDBJ databases">
        <title>Genomic Encyclopedia of Type Strains, Phase IV (KMG-IV): sequencing the most valuable type-strain genomes for metagenomic binning, comparative biology and taxonomic classification.</title>
        <authorList>
            <person name="Goeker M."/>
        </authorList>
    </citation>
    <scope>NUCLEOTIDE SEQUENCE [LARGE SCALE GENOMIC DNA]</scope>
    <source>
        <strain evidence="3 4">DSM 102189</strain>
    </source>
</reference>
<dbReference type="EMBL" id="JACIIV010000015">
    <property type="protein sequence ID" value="MBB6228121.1"/>
    <property type="molecule type" value="Genomic_DNA"/>
</dbReference>
<feature type="short sequence motif" description="HXTX 2" evidence="2">
    <location>
        <begin position="121"/>
        <end position="124"/>
    </location>
</feature>
<dbReference type="Pfam" id="PF13563">
    <property type="entry name" value="2_5_RNA_ligase2"/>
    <property type="match status" value="1"/>
</dbReference>
<dbReference type="GO" id="GO:0016874">
    <property type="term" value="F:ligase activity"/>
    <property type="evidence" value="ECO:0007669"/>
    <property type="project" value="UniProtKB-KW"/>
</dbReference>
<dbReference type="RefSeq" id="WP_184199853.1">
    <property type="nucleotide sequence ID" value="NZ_JACIIV010000015.1"/>
</dbReference>
<evidence type="ECO:0000313" key="4">
    <source>
        <dbReference type="Proteomes" id="UP000538147"/>
    </source>
</evidence>
<organism evidence="3 4">
    <name type="scientific">Polymorphobacter multimanifer</name>
    <dbReference type="NCBI Taxonomy" id="1070431"/>
    <lineage>
        <taxon>Bacteria</taxon>
        <taxon>Pseudomonadati</taxon>
        <taxon>Pseudomonadota</taxon>
        <taxon>Alphaproteobacteria</taxon>
        <taxon>Sphingomonadales</taxon>
        <taxon>Sphingosinicellaceae</taxon>
        <taxon>Polymorphobacter</taxon>
    </lineage>
</organism>